<accession>A0A1A5ZUY4</accession>
<dbReference type="PANTHER" id="PTHR21461:SF69">
    <property type="entry name" value="GLYCOSYLTRANSFERASE FAMILY 92 PROTEIN"/>
    <property type="match status" value="1"/>
</dbReference>
<reference evidence="9" key="1">
    <citation type="submission" date="2013-07" db="EMBL/GenBank/DDBJ databases">
        <title>The Genome Sequence of Cryptococcus dejecticola CBS10117.</title>
        <authorList>
            <consortium name="The Broad Institute Genome Sequencing Platform"/>
            <person name="Cuomo C."/>
            <person name="Litvintseva A."/>
            <person name="Chen Y."/>
            <person name="Heitman J."/>
            <person name="Sun S."/>
            <person name="Springer D."/>
            <person name="Dromer F."/>
            <person name="Young S.K."/>
            <person name="Zeng Q."/>
            <person name="Gargeya S."/>
            <person name="Fitzgerald M."/>
            <person name="Abouelleil A."/>
            <person name="Alvarado L."/>
            <person name="Berlin A.M."/>
            <person name="Chapman S.B."/>
            <person name="Dewar J."/>
            <person name="Goldberg J."/>
            <person name="Griggs A."/>
            <person name="Gujja S."/>
            <person name="Hansen M."/>
            <person name="Howarth C."/>
            <person name="Imamovic A."/>
            <person name="Larimer J."/>
            <person name="McCowan C."/>
            <person name="Murphy C."/>
            <person name="Pearson M."/>
            <person name="Priest M."/>
            <person name="Roberts A."/>
            <person name="Saif S."/>
            <person name="Shea T."/>
            <person name="Sykes S."/>
            <person name="Wortman J."/>
            <person name="Nusbaum C."/>
            <person name="Birren B."/>
        </authorList>
    </citation>
    <scope>NUCLEOTIDE SEQUENCE [LARGE SCALE GENOMIC DNA]</scope>
    <source>
        <strain evidence="9">CBS 10117</strain>
    </source>
</reference>
<evidence type="ECO:0000313" key="9">
    <source>
        <dbReference type="EMBL" id="OBR81614.1"/>
    </source>
</evidence>
<evidence type="ECO:0008006" key="12">
    <source>
        <dbReference type="Google" id="ProtNLM"/>
    </source>
</evidence>
<gene>
    <name evidence="9" type="ORF">I303_08385</name>
    <name evidence="10" type="ORF">I303_106358</name>
</gene>
<name>A0A1A5ZUY4_9TREE</name>
<dbReference type="KEGG" id="kdj:28972084"/>
<dbReference type="GO" id="GO:0005737">
    <property type="term" value="C:cytoplasm"/>
    <property type="evidence" value="ECO:0007669"/>
    <property type="project" value="TreeGrafter"/>
</dbReference>
<keyword evidence="11" id="KW-1185">Reference proteome</keyword>
<dbReference type="EMBL" id="KI894037">
    <property type="protein sequence ID" value="OBR81614.1"/>
    <property type="molecule type" value="Genomic_DNA"/>
</dbReference>
<dbReference type="GeneID" id="28972084"/>
<keyword evidence="4" id="KW-0808">Transferase</keyword>
<evidence type="ECO:0000256" key="7">
    <source>
        <dbReference type="ARBA" id="ARBA00023136"/>
    </source>
</evidence>
<keyword evidence="5" id="KW-0812">Transmembrane</keyword>
<dbReference type="Pfam" id="PF01697">
    <property type="entry name" value="Glyco_transf_92"/>
    <property type="match status" value="1"/>
</dbReference>
<dbReference type="PANTHER" id="PTHR21461">
    <property type="entry name" value="GLYCOSYLTRANSFERASE FAMILY 92 PROTEIN"/>
    <property type="match status" value="1"/>
</dbReference>
<evidence type="ECO:0000256" key="8">
    <source>
        <dbReference type="SAM" id="MobiDB-lite"/>
    </source>
</evidence>
<keyword evidence="6" id="KW-1133">Transmembrane helix</keyword>
<proteinExistence type="inferred from homology"/>
<evidence type="ECO:0000313" key="11">
    <source>
        <dbReference type="Proteomes" id="UP000078595"/>
    </source>
</evidence>
<sequence>MVVTLSSPKWIVRLGKALLSVLLLVVLADLVDPVSLGHATGLDIDRLGSSRLRRHIYSIDQIPEQHIFRSNPGMDSSVLPEEPDPSSYGQDAAESPREHLTLVTNPSSSSPFSVYAHMDPYNGTMYHISTSIHPSKHRSDTAFRVSSIWNIEQDEYDEWIGRDVQARITPNSDLLRFTCVFTNAPGNLTEEVNATSTNQARNEYLLVECVLPSWIKDGLTTEQPQDIRTAGLNSLKMGTLAIKTWFDFTDCVPKASTPILDNTLRNQLCQAHTEVRVGSIIPGPSHLISPSDWSAPSPQNGLSICVSPVRLRPMAENPEEVDLRKLVQWRVWHMYQGVTQVHWYSRDPIFRTWIDSLNRILGLGDTWLDAPVLSEQFPASSREYADQAIYAADCLSRYGITDKYQAYIDFDEFLLVSHDPHRNATLNRLEQLDEDIGSLGADHTYYGGEHVASLLDERYRSDSFPPNAWTRWNTLEKLQGFRRQKSVHWTSATRMIWVHSSARLGEGYRRIEDTYVAMDNSTRLEILHNRKSRPEELTFDHDIDSQQIEAWKDTWAELAGILSSAELQQLHKLKLGL</sequence>
<evidence type="ECO:0000256" key="4">
    <source>
        <dbReference type="ARBA" id="ARBA00022679"/>
    </source>
</evidence>
<dbReference type="GO" id="GO:0016757">
    <property type="term" value="F:glycosyltransferase activity"/>
    <property type="evidence" value="ECO:0007669"/>
    <property type="project" value="UniProtKB-KW"/>
</dbReference>
<reference evidence="10" key="3">
    <citation type="submission" date="2024-02" db="EMBL/GenBank/DDBJ databases">
        <title>Comparative genomics of Cryptococcus and Kwoniella reveals pathogenesis evolution and contrasting modes of karyotype evolution via chromosome fusion or intercentromeric recombination.</title>
        <authorList>
            <person name="Coelho M.A."/>
            <person name="David-Palma M."/>
            <person name="Shea T."/>
            <person name="Bowers K."/>
            <person name="McGinley-Smith S."/>
            <person name="Mohammad A.W."/>
            <person name="Gnirke A."/>
            <person name="Yurkov A.M."/>
            <person name="Nowrousian M."/>
            <person name="Sun S."/>
            <person name="Cuomo C.A."/>
            <person name="Heitman J."/>
        </authorList>
    </citation>
    <scope>NUCLEOTIDE SEQUENCE</scope>
    <source>
        <strain evidence="10">CBS 10117</strain>
    </source>
</reference>
<dbReference type="AlphaFoldDB" id="A0A1A5ZUY4"/>
<organism evidence="9">
    <name type="scientific">Kwoniella dejecticola CBS 10117</name>
    <dbReference type="NCBI Taxonomy" id="1296121"/>
    <lineage>
        <taxon>Eukaryota</taxon>
        <taxon>Fungi</taxon>
        <taxon>Dikarya</taxon>
        <taxon>Basidiomycota</taxon>
        <taxon>Agaricomycotina</taxon>
        <taxon>Tremellomycetes</taxon>
        <taxon>Tremellales</taxon>
        <taxon>Cryptococcaceae</taxon>
        <taxon>Kwoniella</taxon>
    </lineage>
</organism>
<protein>
    <recommendedName>
        <fullName evidence="12">Glycosyltransferase family 92 protein</fullName>
    </recommendedName>
</protein>
<evidence type="ECO:0000256" key="2">
    <source>
        <dbReference type="ARBA" id="ARBA00007647"/>
    </source>
</evidence>
<evidence type="ECO:0000256" key="5">
    <source>
        <dbReference type="ARBA" id="ARBA00022692"/>
    </source>
</evidence>
<dbReference type="Proteomes" id="UP000078595">
    <property type="component" value="Chromosome 8"/>
</dbReference>
<evidence type="ECO:0000256" key="3">
    <source>
        <dbReference type="ARBA" id="ARBA00022676"/>
    </source>
</evidence>
<reference evidence="10" key="2">
    <citation type="submission" date="2013-07" db="EMBL/GenBank/DDBJ databases">
        <authorList>
            <consortium name="The Broad Institute Genome Sequencing Platform"/>
            <person name="Cuomo C."/>
            <person name="Litvintseva A."/>
            <person name="Chen Y."/>
            <person name="Heitman J."/>
            <person name="Sun S."/>
            <person name="Springer D."/>
            <person name="Dromer F."/>
            <person name="Young S.K."/>
            <person name="Zeng Q."/>
            <person name="Gargeya S."/>
            <person name="Fitzgerald M."/>
            <person name="Abouelleil A."/>
            <person name="Alvarado L."/>
            <person name="Berlin A.M."/>
            <person name="Chapman S.B."/>
            <person name="Dewar J."/>
            <person name="Goldberg J."/>
            <person name="Griggs A."/>
            <person name="Gujja S."/>
            <person name="Hansen M."/>
            <person name="Howarth C."/>
            <person name="Imamovic A."/>
            <person name="Larimer J."/>
            <person name="McCowan C."/>
            <person name="Murphy C."/>
            <person name="Pearson M."/>
            <person name="Priest M."/>
            <person name="Roberts A."/>
            <person name="Saif S."/>
            <person name="Shea T."/>
            <person name="Sykes S."/>
            <person name="Wortman J."/>
            <person name="Nusbaum C."/>
            <person name="Birren B."/>
        </authorList>
    </citation>
    <scope>NUCLEOTIDE SEQUENCE</scope>
    <source>
        <strain evidence="10">CBS 10117</strain>
    </source>
</reference>
<dbReference type="OrthoDB" id="2562110at2759"/>
<comment type="similarity">
    <text evidence="2">Belongs to the glycosyltransferase 92 family.</text>
</comment>
<evidence type="ECO:0000256" key="1">
    <source>
        <dbReference type="ARBA" id="ARBA00004167"/>
    </source>
</evidence>
<dbReference type="VEuPathDB" id="FungiDB:I303_08385"/>
<evidence type="ECO:0000256" key="6">
    <source>
        <dbReference type="ARBA" id="ARBA00022989"/>
    </source>
</evidence>
<comment type="subcellular location">
    <subcellularLocation>
        <location evidence="1">Membrane</location>
        <topology evidence="1">Single-pass membrane protein</topology>
    </subcellularLocation>
</comment>
<dbReference type="InterPro" id="IPR008166">
    <property type="entry name" value="Glyco_transf_92"/>
</dbReference>
<keyword evidence="7" id="KW-0472">Membrane</keyword>
<evidence type="ECO:0000313" key="10">
    <source>
        <dbReference type="EMBL" id="WWC63753.1"/>
    </source>
</evidence>
<feature type="region of interest" description="Disordered" evidence="8">
    <location>
        <begin position="69"/>
        <end position="98"/>
    </location>
</feature>
<dbReference type="EMBL" id="CP144537">
    <property type="protein sequence ID" value="WWC63753.1"/>
    <property type="molecule type" value="Genomic_DNA"/>
</dbReference>
<dbReference type="GO" id="GO:0016020">
    <property type="term" value="C:membrane"/>
    <property type="evidence" value="ECO:0007669"/>
    <property type="project" value="UniProtKB-SubCell"/>
</dbReference>
<keyword evidence="3" id="KW-0328">Glycosyltransferase</keyword>
<dbReference type="RefSeq" id="XP_018259456.1">
    <property type="nucleotide sequence ID" value="XM_018411644.1"/>
</dbReference>